<dbReference type="EMBL" id="CP008874">
    <property type="protein sequence ID" value="AKH96621.1"/>
    <property type="molecule type" value="Genomic_DNA"/>
</dbReference>
<reference evidence="2 3" key="3">
    <citation type="journal article" date="2016" name="Stand. Genomic Sci.">
        <title>Complete genome sequence of 'Halanaeroarchaeum sulfurireducens' M27-SA2, a sulfur-reducing and acetate-oxidizing haloarchaeon from the deep-sea hypersaline anoxic lake Medee.</title>
        <authorList>
            <person name="Messina E."/>
            <person name="Sorokin D.Y."/>
            <person name="Kublanov I.V."/>
            <person name="Toshchakov S."/>
            <person name="Lopatina A."/>
            <person name="Arcadi E."/>
            <person name="Smedile F."/>
            <person name="La Spada G."/>
            <person name="La Cono V."/>
            <person name="Yakimov M.M."/>
        </authorList>
    </citation>
    <scope>NUCLEOTIDE SEQUENCE [LARGE SCALE GENOMIC DNA]</scope>
    <source>
        <strain evidence="2 3">M27-SA2</strain>
    </source>
</reference>
<evidence type="ECO:0008006" key="5">
    <source>
        <dbReference type="Google" id="ProtNLM"/>
    </source>
</evidence>
<dbReference type="Proteomes" id="UP000069906">
    <property type="component" value="Chromosome"/>
</dbReference>
<dbReference type="OrthoDB" id="26676at2157"/>
<keyword evidence="4" id="KW-1185">Reference proteome</keyword>
<evidence type="ECO:0000313" key="1">
    <source>
        <dbReference type="EMBL" id="AKH96621.1"/>
    </source>
</evidence>
<dbReference type="EMBL" id="CP011564">
    <property type="protein sequence ID" value="ALG81023.1"/>
    <property type="molecule type" value="Genomic_DNA"/>
</dbReference>
<evidence type="ECO:0000313" key="4">
    <source>
        <dbReference type="Proteomes" id="UP000069906"/>
    </source>
</evidence>
<accession>A0A0F7P620</accession>
<sequence length="224" mass="24563">MSDSVPLSDLAIAAYCPRKLHYVRQEDRSPPAVAERARELSRSYPDLLTASDAALTSKELAVPPPAYRDALARSRSRLDAWDAIVSPAETAVFVRGKAVHGRLDKVLAEPLAPVLVSPGTPPESGVWEPQSVRAVGAAKALSWREETPVEAAFVEYPLHGVVRRISVSTRRVADYRRTLRTVRALDGPPPRLHDAARCEPCEYAETCGVETRSLRSMLPFSGDR</sequence>
<dbReference type="RefSeq" id="WP_050047468.1">
    <property type="nucleotide sequence ID" value="NZ_CP008874.1"/>
</dbReference>
<gene>
    <name evidence="2" type="ORF">HLASA_0107</name>
    <name evidence="1" type="ORF">HLASF_0107</name>
</gene>
<protein>
    <recommendedName>
        <fullName evidence="5">CRISPR-associated exonuclease Cas4</fullName>
    </recommendedName>
</protein>
<reference evidence="1 4" key="1">
    <citation type="journal article" date="2015" name="ISME J.">
        <title>Elemental sulfur and acetate can support life of a novel strictly anaerobic haloarchaeon.</title>
        <authorList>
            <person name="Sorokin D.Y."/>
            <person name="Kublanov I.V."/>
            <person name="Gavrilov S.N."/>
            <person name="Rojo D."/>
            <person name="Roman P."/>
            <person name="Golyshin P.N."/>
            <person name="Slepak V.Z."/>
            <person name="Smedile F."/>
            <person name="Ferrer M."/>
            <person name="Messina E."/>
            <person name="La Cono V."/>
            <person name="Yakimov M.M."/>
        </authorList>
    </citation>
    <scope>NUCLEOTIDE SEQUENCE [LARGE SCALE GENOMIC DNA]</scope>
    <source>
        <strain evidence="1 4">HSR2</strain>
    </source>
</reference>
<evidence type="ECO:0000313" key="2">
    <source>
        <dbReference type="EMBL" id="ALG81023.1"/>
    </source>
</evidence>
<dbReference type="HOGENOM" id="CLU_088481_0_0_2"/>
<name>A0A0F7P620_9EURY</name>
<dbReference type="KEGG" id="hsf:HLASA_0107"/>
<dbReference type="GeneID" id="26009480"/>
<reference evidence="3" key="2">
    <citation type="submission" date="2015-05" db="EMBL/GenBank/DDBJ databases">
        <title>Complete genome sequence of Halanaeroarchaeum sulfurireducens type strain M27-SA2, a sulfate-reducer haloarchaeon from marine anoxic lake Medee.</title>
        <authorList>
            <person name="Messina E."/>
            <person name="Kublanov I.V."/>
            <person name="Toshchakov S."/>
            <person name="Arcadi E."/>
            <person name="La Spada G."/>
            <person name="La Cono V."/>
            <person name="Yakimov M.M."/>
        </authorList>
    </citation>
    <scope>NUCLEOTIDE SEQUENCE [LARGE SCALE GENOMIC DNA]</scope>
    <source>
        <strain evidence="3">M27-SA2</strain>
    </source>
</reference>
<evidence type="ECO:0000313" key="3">
    <source>
        <dbReference type="Proteomes" id="UP000060390"/>
    </source>
</evidence>
<dbReference type="STRING" id="1604004.HLASA_0107"/>
<proteinExistence type="predicted"/>
<dbReference type="Proteomes" id="UP000060390">
    <property type="component" value="Chromosome"/>
</dbReference>
<dbReference type="AlphaFoldDB" id="A0A0F7P620"/>
<organism evidence="1 4">
    <name type="scientific">Halanaeroarchaeum sulfurireducens</name>
    <dbReference type="NCBI Taxonomy" id="1604004"/>
    <lineage>
        <taxon>Archaea</taxon>
        <taxon>Methanobacteriati</taxon>
        <taxon>Methanobacteriota</taxon>
        <taxon>Stenosarchaea group</taxon>
        <taxon>Halobacteria</taxon>
        <taxon>Halobacteriales</taxon>
        <taxon>Halobacteriaceae</taxon>
        <taxon>Halanaeroarchaeum</taxon>
    </lineage>
</organism>
<dbReference type="KEGG" id="hsu:HLASF_0107"/>